<sequence length="117" mass="14146">MKNPNIREWEQQIMQIIKTDKNIDYMYNDQILPYRKLLQAQVSKVTKFGKYLENQINLFLGLTQIIISKDPQARQILEVIPIKQDIFQLKEDKKESNYHNKCAWIKNKIQIHIRQLF</sequence>
<evidence type="ECO:0000313" key="2">
    <source>
        <dbReference type="Proteomes" id="UP000054937"/>
    </source>
</evidence>
<keyword evidence="2" id="KW-1185">Reference proteome</keyword>
<accession>A0A0V0QLB7</accession>
<name>A0A0V0QLB7_PSEPJ</name>
<dbReference type="OrthoDB" id="295670at2759"/>
<comment type="caution">
    <text evidence="1">The sequence shown here is derived from an EMBL/GenBank/DDBJ whole genome shotgun (WGS) entry which is preliminary data.</text>
</comment>
<dbReference type="AlphaFoldDB" id="A0A0V0QLB7"/>
<dbReference type="Proteomes" id="UP000054937">
    <property type="component" value="Unassembled WGS sequence"/>
</dbReference>
<protein>
    <submittedName>
        <fullName evidence="1">Uncharacterized protein</fullName>
    </submittedName>
</protein>
<evidence type="ECO:0000313" key="1">
    <source>
        <dbReference type="EMBL" id="KRX03021.1"/>
    </source>
</evidence>
<organism evidence="1 2">
    <name type="scientific">Pseudocohnilembus persalinus</name>
    <name type="common">Ciliate</name>
    <dbReference type="NCBI Taxonomy" id="266149"/>
    <lineage>
        <taxon>Eukaryota</taxon>
        <taxon>Sar</taxon>
        <taxon>Alveolata</taxon>
        <taxon>Ciliophora</taxon>
        <taxon>Intramacronucleata</taxon>
        <taxon>Oligohymenophorea</taxon>
        <taxon>Scuticociliatia</taxon>
        <taxon>Philasterida</taxon>
        <taxon>Pseudocohnilembidae</taxon>
        <taxon>Pseudocohnilembus</taxon>
    </lineage>
</organism>
<proteinExistence type="predicted"/>
<dbReference type="InParanoid" id="A0A0V0QLB7"/>
<reference evidence="1 2" key="1">
    <citation type="journal article" date="2015" name="Sci. Rep.">
        <title>Genome of the facultative scuticociliatosis pathogen Pseudocohnilembus persalinus provides insight into its virulence through horizontal gene transfer.</title>
        <authorList>
            <person name="Xiong J."/>
            <person name="Wang G."/>
            <person name="Cheng J."/>
            <person name="Tian M."/>
            <person name="Pan X."/>
            <person name="Warren A."/>
            <person name="Jiang C."/>
            <person name="Yuan D."/>
            <person name="Miao W."/>
        </authorList>
    </citation>
    <scope>NUCLEOTIDE SEQUENCE [LARGE SCALE GENOMIC DNA]</scope>
    <source>
        <strain evidence="1">36N120E</strain>
    </source>
</reference>
<dbReference type="EMBL" id="LDAU01000146">
    <property type="protein sequence ID" value="KRX03021.1"/>
    <property type="molecule type" value="Genomic_DNA"/>
</dbReference>
<gene>
    <name evidence="1" type="ORF">PPERSA_04816</name>
</gene>